<dbReference type="GO" id="GO:1990904">
    <property type="term" value="C:ribonucleoprotein complex"/>
    <property type="evidence" value="ECO:0007669"/>
    <property type="project" value="UniProtKB-KW"/>
</dbReference>
<comment type="similarity">
    <text evidence="1">Belongs to the universal ribosomal protein uL4 family.</text>
</comment>
<sequence>MAPSRMRMPVRGVTSQLSLLSISQDKSITTLFARTITSSMSSRASVSTITTVAAPPVPTKPFGRQTVSATIYHFPTLEPLRFQSYPANHLYLPTRRDILHRAIVFEGDNTRSGTASTKWRDEVRGSARKLRPQKGTGRARLGDKKSPMLTGGGVAFGPKPRDFGTDLPRKVYDLAWRTALSYRYKKGELVIVDNAMELESPSPTLLKLILDSQGWGDTGKKSLLVTLNERPLLAAALERLSDGYTRTWQDVDVKDLLGMGRIVIERNALNNMLQSHQYDLTHNSRIGRLVETLPEEEIVDTFLGYEEYRDLVLVPREEREALKPTIFRSIGLKRVQRALDLDMKASQMLEKAIRAEQQATKQTGSEAEAILLKALKLRQAAEEKKTVAQNLAHAGIDLQIEAEELESRSWPENDWRKDYSDARTEDLRAEHLDWDSKNAENTAEAEGLREEAATLRDGAQLLREEAEEKQRLLMDS</sequence>
<accession>A0A9P4TQX4</accession>
<dbReference type="Pfam" id="PF00573">
    <property type="entry name" value="Ribosomal_L4"/>
    <property type="match status" value="1"/>
</dbReference>
<gene>
    <name evidence="6" type="ORF">CC78DRAFT_528953</name>
</gene>
<dbReference type="Gene3D" id="3.40.1370.10">
    <property type="match status" value="1"/>
</dbReference>
<dbReference type="AlphaFoldDB" id="A0A9P4TQX4"/>
<dbReference type="SUPFAM" id="SSF52166">
    <property type="entry name" value="Ribosomal protein L4"/>
    <property type="match status" value="1"/>
</dbReference>
<dbReference type="GO" id="GO:0005840">
    <property type="term" value="C:ribosome"/>
    <property type="evidence" value="ECO:0007669"/>
    <property type="project" value="UniProtKB-KW"/>
</dbReference>
<dbReference type="GO" id="GO:0003735">
    <property type="term" value="F:structural constituent of ribosome"/>
    <property type="evidence" value="ECO:0007669"/>
    <property type="project" value="InterPro"/>
</dbReference>
<reference evidence="7" key="1">
    <citation type="journal article" date="2020" name="Stud. Mycol.">
        <title>101 Dothideomycetes genomes: A test case for predicting lifestyles and emergence of pathogens.</title>
        <authorList>
            <person name="Haridas S."/>
            <person name="Albert R."/>
            <person name="Binder M."/>
            <person name="Bloem J."/>
            <person name="LaButti K."/>
            <person name="Salamov A."/>
            <person name="Andreopoulos B."/>
            <person name="Baker S."/>
            <person name="Barry K."/>
            <person name="Bills G."/>
            <person name="Bluhm B."/>
            <person name="Cannon C."/>
            <person name="Castanera R."/>
            <person name="Culley D."/>
            <person name="Daum C."/>
            <person name="Ezra D."/>
            <person name="Gonzalez J."/>
            <person name="Henrissat B."/>
            <person name="Kuo A."/>
            <person name="Liang C."/>
            <person name="Lipzen A."/>
            <person name="Lutzoni F."/>
            <person name="Magnuson J."/>
            <person name="Mondo S."/>
            <person name="Nolan M."/>
            <person name="Ohm R."/>
            <person name="Pangilinan J."/>
            <person name="Park H.-J."/>
            <person name="Ramirez L."/>
            <person name="Alfaro M."/>
            <person name="Sun H."/>
            <person name="Tritt A."/>
            <person name="Yoshinaga Y."/>
            <person name="Zwiers L.-H."/>
            <person name="Turgeon B."/>
            <person name="Goodwin S."/>
            <person name="Spatafora J."/>
            <person name="Crous P."/>
            <person name="Grigoriev I."/>
        </authorList>
    </citation>
    <scope>NUCLEOTIDE SEQUENCE [LARGE SCALE GENOMIC DNA]</scope>
    <source>
        <strain evidence="7">CBS 304.66</strain>
    </source>
</reference>
<dbReference type="EMBL" id="ML986581">
    <property type="protein sequence ID" value="KAF2269785.1"/>
    <property type="molecule type" value="Genomic_DNA"/>
</dbReference>
<comment type="caution">
    <text evidence="6">The sequence shown here is derived from an EMBL/GenBank/DDBJ whole genome shotgun (WGS) entry which is preliminary data.</text>
</comment>
<evidence type="ECO:0000256" key="3">
    <source>
        <dbReference type="ARBA" id="ARBA00023274"/>
    </source>
</evidence>
<evidence type="ECO:0000313" key="6">
    <source>
        <dbReference type="EMBL" id="KAF2269785.1"/>
    </source>
</evidence>
<evidence type="ECO:0000256" key="2">
    <source>
        <dbReference type="ARBA" id="ARBA00022980"/>
    </source>
</evidence>
<proteinExistence type="inferred from homology"/>
<evidence type="ECO:0000256" key="5">
    <source>
        <dbReference type="SAM" id="MobiDB-lite"/>
    </source>
</evidence>
<keyword evidence="7" id="KW-1185">Reference proteome</keyword>
<evidence type="ECO:0000256" key="1">
    <source>
        <dbReference type="ARBA" id="ARBA00010528"/>
    </source>
</evidence>
<dbReference type="NCBIfam" id="TIGR03953">
    <property type="entry name" value="rplD_bact"/>
    <property type="match status" value="1"/>
</dbReference>
<dbReference type="InterPro" id="IPR023574">
    <property type="entry name" value="Ribosomal_uL4_dom_sf"/>
</dbReference>
<feature type="non-terminal residue" evidence="6">
    <location>
        <position position="476"/>
    </location>
</feature>
<dbReference type="InterPro" id="IPR013005">
    <property type="entry name" value="Ribosomal_uL4-like"/>
</dbReference>
<dbReference type="PANTHER" id="PTHR10746:SF6">
    <property type="entry name" value="LARGE RIBOSOMAL SUBUNIT PROTEIN UL4M"/>
    <property type="match status" value="1"/>
</dbReference>
<feature type="region of interest" description="Disordered" evidence="5">
    <location>
        <begin position="132"/>
        <end position="155"/>
    </location>
</feature>
<dbReference type="Proteomes" id="UP000800093">
    <property type="component" value="Unassembled WGS sequence"/>
</dbReference>
<keyword evidence="3" id="KW-0687">Ribonucleoprotein</keyword>
<dbReference type="InterPro" id="IPR002136">
    <property type="entry name" value="Ribosomal_uL4"/>
</dbReference>
<dbReference type="PANTHER" id="PTHR10746">
    <property type="entry name" value="50S RIBOSOMAL PROTEIN L4"/>
    <property type="match status" value="1"/>
</dbReference>
<organism evidence="6 7">
    <name type="scientific">Lojkania enalia</name>
    <dbReference type="NCBI Taxonomy" id="147567"/>
    <lineage>
        <taxon>Eukaryota</taxon>
        <taxon>Fungi</taxon>
        <taxon>Dikarya</taxon>
        <taxon>Ascomycota</taxon>
        <taxon>Pezizomycotina</taxon>
        <taxon>Dothideomycetes</taxon>
        <taxon>Pleosporomycetidae</taxon>
        <taxon>Pleosporales</taxon>
        <taxon>Pleosporales incertae sedis</taxon>
        <taxon>Lojkania</taxon>
    </lineage>
</organism>
<evidence type="ECO:0000313" key="7">
    <source>
        <dbReference type="Proteomes" id="UP000800093"/>
    </source>
</evidence>
<protein>
    <recommendedName>
        <fullName evidence="4">Large ribosomal subunit protein uL4m</fullName>
    </recommendedName>
</protein>
<dbReference type="OrthoDB" id="275876at2759"/>
<evidence type="ECO:0000256" key="4">
    <source>
        <dbReference type="ARBA" id="ARBA00040565"/>
    </source>
</evidence>
<keyword evidence="2 6" id="KW-0689">Ribosomal protein</keyword>
<dbReference type="GO" id="GO:0006412">
    <property type="term" value="P:translation"/>
    <property type="evidence" value="ECO:0007669"/>
    <property type="project" value="InterPro"/>
</dbReference>
<name>A0A9P4TQX4_9PLEO</name>